<dbReference type="GeneID" id="120104920"/>
<sequence>MGMKVEQVLHMVGGAGETSYATNSRVQEKAIFEAKPIVEEALREVYKTALPESMVVADLGCSSGPNTFHVVFEAIDIVDDQSRQLGRPPPEILFFLNDLPGNDFNSIFQSLEGYEVKLKEEKQERIPPFYVVGVPGSFYGRLFPSRSVHFFHSSYCLMWLSQGILQKKKVDAFNLPFYTPSMEEVRAVIQSVEFFDLDRVEIFKSNWDPFDDSSDDRIYDNVISGENVAKSIRALIEPMIARSFGEQILDDLFSRYAKNVARHLLEEKTKLPVFVIALKTKV</sequence>
<organism evidence="1 2">
    <name type="scientific">Phoenix dactylifera</name>
    <name type="common">Date palm</name>
    <dbReference type="NCBI Taxonomy" id="42345"/>
    <lineage>
        <taxon>Eukaryota</taxon>
        <taxon>Viridiplantae</taxon>
        <taxon>Streptophyta</taxon>
        <taxon>Embryophyta</taxon>
        <taxon>Tracheophyta</taxon>
        <taxon>Spermatophyta</taxon>
        <taxon>Magnoliopsida</taxon>
        <taxon>Liliopsida</taxon>
        <taxon>Arecaceae</taxon>
        <taxon>Coryphoideae</taxon>
        <taxon>Phoeniceae</taxon>
        <taxon>Phoenix</taxon>
    </lineage>
</organism>
<dbReference type="InterPro" id="IPR005299">
    <property type="entry name" value="MeTrfase_7"/>
</dbReference>
<dbReference type="Proteomes" id="UP000228380">
    <property type="component" value="Unplaced"/>
</dbReference>
<evidence type="ECO:0000313" key="1">
    <source>
        <dbReference type="Proteomes" id="UP000228380"/>
    </source>
</evidence>
<dbReference type="RefSeq" id="XP_038972757.1">
    <property type="nucleotide sequence ID" value="XM_039116829.1"/>
</dbReference>
<dbReference type="AlphaFoldDB" id="A0A8B8ZHJ2"/>
<evidence type="ECO:0000313" key="2">
    <source>
        <dbReference type="RefSeq" id="XP_038972757.1"/>
    </source>
</evidence>
<dbReference type="Pfam" id="PF03492">
    <property type="entry name" value="Methyltransf_7"/>
    <property type="match status" value="1"/>
</dbReference>
<dbReference type="Gene3D" id="3.40.50.150">
    <property type="entry name" value="Vaccinia Virus protein VP39"/>
    <property type="match status" value="1"/>
</dbReference>
<protein>
    <submittedName>
        <fullName evidence="2">Anthranilate O-methyltransferase 2-like</fullName>
    </submittedName>
</protein>
<dbReference type="GO" id="GO:0008168">
    <property type="term" value="F:methyltransferase activity"/>
    <property type="evidence" value="ECO:0007669"/>
    <property type="project" value="InterPro"/>
</dbReference>
<name>A0A8B8ZHJ2_PHODC</name>
<dbReference type="OrthoDB" id="638608at2759"/>
<proteinExistence type="predicted"/>
<keyword evidence="1" id="KW-1185">Reference proteome</keyword>
<dbReference type="SUPFAM" id="SSF53335">
    <property type="entry name" value="S-adenosyl-L-methionine-dependent methyltransferases"/>
    <property type="match status" value="1"/>
</dbReference>
<reference evidence="2" key="1">
    <citation type="submission" date="2025-08" db="UniProtKB">
        <authorList>
            <consortium name="RefSeq"/>
        </authorList>
    </citation>
    <scope>IDENTIFICATION</scope>
    <source>
        <tissue evidence="2">Young leaves</tissue>
    </source>
</reference>
<gene>
    <name evidence="2" type="primary">LOC120104920</name>
</gene>
<dbReference type="PANTHER" id="PTHR31009">
    <property type="entry name" value="S-ADENOSYL-L-METHIONINE:CARBOXYL METHYLTRANSFERASE FAMILY PROTEIN"/>
    <property type="match status" value="1"/>
</dbReference>
<dbReference type="InterPro" id="IPR029063">
    <property type="entry name" value="SAM-dependent_MTases_sf"/>
</dbReference>
<dbReference type="KEGG" id="pda:120104920"/>
<accession>A0A8B8ZHJ2</accession>